<evidence type="ECO:0000256" key="3">
    <source>
        <dbReference type="ARBA" id="ARBA00023316"/>
    </source>
</evidence>
<keyword evidence="4" id="KW-0067">ATP-binding</keyword>
<evidence type="ECO:0000256" key="5">
    <source>
        <dbReference type="SAM" id="Coils"/>
    </source>
</evidence>
<dbReference type="PANTHER" id="PTHR23132:SF23">
    <property type="entry name" value="D-ALANINE--D-ALANINE LIGASE B"/>
    <property type="match status" value="1"/>
</dbReference>
<dbReference type="Gene3D" id="3.30.1490.20">
    <property type="entry name" value="ATP-grasp fold, A domain"/>
    <property type="match status" value="1"/>
</dbReference>
<dbReference type="Gene3D" id="3.30.470.20">
    <property type="entry name" value="ATP-grasp fold, B domain"/>
    <property type="match status" value="1"/>
</dbReference>
<evidence type="ECO:0000256" key="4">
    <source>
        <dbReference type="PROSITE-ProRule" id="PRU00409"/>
    </source>
</evidence>
<feature type="coiled-coil region" evidence="5">
    <location>
        <begin position="233"/>
        <end position="260"/>
    </location>
</feature>
<evidence type="ECO:0000313" key="8">
    <source>
        <dbReference type="Proteomes" id="UP000034837"/>
    </source>
</evidence>
<name>A0A0G1A8B4_9BACT</name>
<sequence length="330" mass="38136">MKIAITSNLRTRETEDQAEFDSLETIDFMSRNLKDLGHEVKFIELTRPLTEVIKDLQNYQPDLIFNTSEGTKGKYRESFWPGIFEELGLIYTGSDPFTLALSLDKNLTKEIVAKQGVPTPRAEMVYPGLLPSLNHLHFPIIAKPNYEGSSKGITQDSVIENLETLQKRLPEMLQKYPDGILIEEYIFGKDITIPFLENLEDPILDVVEYVIDPEFSKKIRYQIYDYEMKNNFYDSVNIQIANLDEKLQQQIKEISQKIIKGINCRDLGRMDFRLTPDGKIYFLEINCLPYLDEGVSLYLAAEKRGLSTKEVFNHIIQSAIKRKTQTFSRV</sequence>
<evidence type="ECO:0000256" key="1">
    <source>
        <dbReference type="ARBA" id="ARBA00010871"/>
    </source>
</evidence>
<gene>
    <name evidence="7" type="ORF">UV20_C0003G0096</name>
</gene>
<accession>A0A0G1A8B4</accession>
<dbReference type="Gene3D" id="3.40.50.20">
    <property type="match status" value="1"/>
</dbReference>
<keyword evidence="2 7" id="KW-0436">Ligase</keyword>
<dbReference type="AlphaFoldDB" id="A0A0G1A8B4"/>
<feature type="domain" description="ATP-grasp" evidence="6">
    <location>
        <begin position="109"/>
        <end position="317"/>
    </location>
</feature>
<dbReference type="PROSITE" id="PS50975">
    <property type="entry name" value="ATP_GRASP"/>
    <property type="match status" value="1"/>
</dbReference>
<protein>
    <submittedName>
        <fullName evidence="7">D-alanine-D-alanine ligase</fullName>
    </submittedName>
</protein>
<evidence type="ECO:0000313" key="7">
    <source>
        <dbReference type="EMBL" id="KKS57154.1"/>
    </source>
</evidence>
<comment type="similarity">
    <text evidence="1">Belongs to the D-alanine--D-alanine ligase family.</text>
</comment>
<keyword evidence="5" id="KW-0175">Coiled coil</keyword>
<dbReference type="GO" id="GO:0046872">
    <property type="term" value="F:metal ion binding"/>
    <property type="evidence" value="ECO:0007669"/>
    <property type="project" value="InterPro"/>
</dbReference>
<dbReference type="GO" id="GO:0071555">
    <property type="term" value="P:cell wall organization"/>
    <property type="evidence" value="ECO:0007669"/>
    <property type="project" value="UniProtKB-KW"/>
</dbReference>
<dbReference type="InterPro" id="IPR013815">
    <property type="entry name" value="ATP_grasp_subdomain_1"/>
</dbReference>
<dbReference type="Proteomes" id="UP000034837">
    <property type="component" value="Unassembled WGS sequence"/>
</dbReference>
<dbReference type="InterPro" id="IPR011761">
    <property type="entry name" value="ATP-grasp"/>
</dbReference>
<dbReference type="Pfam" id="PF07478">
    <property type="entry name" value="Dala_Dala_lig_C"/>
    <property type="match status" value="1"/>
</dbReference>
<dbReference type="InterPro" id="IPR011095">
    <property type="entry name" value="Dala_Dala_lig_C"/>
</dbReference>
<comment type="caution">
    <text evidence="7">The sequence shown here is derived from an EMBL/GenBank/DDBJ whole genome shotgun (WGS) entry which is preliminary data.</text>
</comment>
<dbReference type="PANTHER" id="PTHR23132">
    <property type="entry name" value="D-ALANINE--D-ALANINE LIGASE"/>
    <property type="match status" value="1"/>
</dbReference>
<dbReference type="SUPFAM" id="SSF52440">
    <property type="entry name" value="PreATP-grasp domain"/>
    <property type="match status" value="1"/>
</dbReference>
<evidence type="ECO:0000256" key="2">
    <source>
        <dbReference type="ARBA" id="ARBA00022598"/>
    </source>
</evidence>
<dbReference type="GO" id="GO:0005524">
    <property type="term" value="F:ATP binding"/>
    <property type="evidence" value="ECO:0007669"/>
    <property type="project" value="UniProtKB-UniRule"/>
</dbReference>
<reference evidence="7 8" key="1">
    <citation type="journal article" date="2015" name="Nature">
        <title>rRNA introns, odd ribosomes, and small enigmatic genomes across a large radiation of phyla.</title>
        <authorList>
            <person name="Brown C.T."/>
            <person name="Hug L.A."/>
            <person name="Thomas B.C."/>
            <person name="Sharon I."/>
            <person name="Castelle C.J."/>
            <person name="Singh A."/>
            <person name="Wilkins M.J."/>
            <person name="Williams K.H."/>
            <person name="Banfield J.F."/>
        </authorList>
    </citation>
    <scope>NUCLEOTIDE SEQUENCE [LARGE SCALE GENOMIC DNA]</scope>
</reference>
<organism evidence="7 8">
    <name type="scientific">Candidatus Magasanikbacteria bacterium GW2011_GWA2_42_32</name>
    <dbReference type="NCBI Taxonomy" id="1619039"/>
    <lineage>
        <taxon>Bacteria</taxon>
        <taxon>Candidatus Magasanikiibacteriota</taxon>
    </lineage>
</organism>
<proteinExistence type="inferred from homology"/>
<dbReference type="EMBL" id="LCDO01000003">
    <property type="protein sequence ID" value="KKS57154.1"/>
    <property type="molecule type" value="Genomic_DNA"/>
</dbReference>
<keyword evidence="3" id="KW-0961">Cell wall biogenesis/degradation</keyword>
<dbReference type="SUPFAM" id="SSF56059">
    <property type="entry name" value="Glutathione synthetase ATP-binding domain-like"/>
    <property type="match status" value="1"/>
</dbReference>
<dbReference type="GO" id="GO:0008716">
    <property type="term" value="F:D-alanine-D-alanine ligase activity"/>
    <property type="evidence" value="ECO:0007669"/>
    <property type="project" value="InterPro"/>
</dbReference>
<dbReference type="InterPro" id="IPR016185">
    <property type="entry name" value="PreATP-grasp_dom_sf"/>
</dbReference>
<evidence type="ECO:0000259" key="6">
    <source>
        <dbReference type="PROSITE" id="PS50975"/>
    </source>
</evidence>
<keyword evidence="4" id="KW-0547">Nucleotide-binding</keyword>